<dbReference type="PROSITE" id="PS51154">
    <property type="entry name" value="MACRO"/>
    <property type="match status" value="1"/>
</dbReference>
<protein>
    <submittedName>
        <fullName evidence="2">O-acetyl-ADP-ribose deacetylase (Regulator of RNase III), contains Macro domain</fullName>
    </submittedName>
</protein>
<evidence type="ECO:0000259" key="1">
    <source>
        <dbReference type="PROSITE" id="PS51154"/>
    </source>
</evidence>
<dbReference type="EMBL" id="FRDJ01000003">
    <property type="protein sequence ID" value="SHN57172.1"/>
    <property type="molecule type" value="Genomic_DNA"/>
</dbReference>
<dbReference type="Proteomes" id="UP000184207">
    <property type="component" value="Unassembled WGS sequence"/>
</dbReference>
<gene>
    <name evidence="2" type="ORF">SAMN02745226_00856</name>
</gene>
<dbReference type="AlphaFoldDB" id="A0A1M7SFU1"/>
<dbReference type="STRING" id="1121883.SAMN02745226_00856"/>
<dbReference type="SUPFAM" id="SSF52949">
    <property type="entry name" value="Macro domain-like"/>
    <property type="match status" value="1"/>
</dbReference>
<dbReference type="PANTHER" id="PTHR11106">
    <property type="entry name" value="GANGLIOSIDE INDUCED DIFFERENTIATION ASSOCIATED PROTEIN 2-RELATED"/>
    <property type="match status" value="1"/>
</dbReference>
<organism evidence="2 3">
    <name type="scientific">Fervidobacterium gondwanense DSM 13020</name>
    <dbReference type="NCBI Taxonomy" id="1121883"/>
    <lineage>
        <taxon>Bacteria</taxon>
        <taxon>Thermotogati</taxon>
        <taxon>Thermotogota</taxon>
        <taxon>Thermotogae</taxon>
        <taxon>Thermotogales</taxon>
        <taxon>Fervidobacteriaceae</taxon>
        <taxon>Fervidobacterium</taxon>
    </lineage>
</organism>
<dbReference type="Pfam" id="PF01661">
    <property type="entry name" value="Macro"/>
    <property type="match status" value="1"/>
</dbReference>
<name>A0A1M7SFU1_FERGO</name>
<dbReference type="RefSeq" id="WP_072758665.1">
    <property type="nucleotide sequence ID" value="NZ_FRDJ01000003.1"/>
</dbReference>
<keyword evidence="3" id="KW-1185">Reference proteome</keyword>
<reference evidence="3" key="1">
    <citation type="submission" date="2016-12" db="EMBL/GenBank/DDBJ databases">
        <authorList>
            <person name="Varghese N."/>
            <person name="Submissions S."/>
        </authorList>
    </citation>
    <scope>NUCLEOTIDE SEQUENCE [LARGE SCALE GENOMIC DNA]</scope>
    <source>
        <strain evidence="3">DSM 13020</strain>
    </source>
</reference>
<dbReference type="Gene3D" id="3.40.220.10">
    <property type="entry name" value="Leucine Aminopeptidase, subunit E, domain 1"/>
    <property type="match status" value="1"/>
</dbReference>
<feature type="domain" description="Macro" evidence="1">
    <location>
        <begin position="1"/>
        <end position="183"/>
    </location>
</feature>
<evidence type="ECO:0000313" key="2">
    <source>
        <dbReference type="EMBL" id="SHN57172.1"/>
    </source>
</evidence>
<sequence>MDLSNSIRLGNVEIYFLVADITKLEVDAIVNAANSHLKHGGGVAGAISRAGGPEIQKESDEYVRKYGPVEPGGVAVTSAGKMKAKYIIHTVGPIGDKEGNDEIIKKAFENIFSKVDEFKIESIAIPFIGTGIFGYPVEKFVRVCVNETCKLFANYSGSIRKVFFCDIDSHKVTLLQSEFQKTTLN</sequence>
<dbReference type="InterPro" id="IPR002589">
    <property type="entry name" value="Macro_dom"/>
</dbReference>
<proteinExistence type="predicted"/>
<dbReference type="CDD" id="cd02907">
    <property type="entry name" value="Macro_Af1521_BAL-like"/>
    <property type="match status" value="1"/>
</dbReference>
<evidence type="ECO:0000313" key="3">
    <source>
        <dbReference type="Proteomes" id="UP000184207"/>
    </source>
</evidence>
<accession>A0A1M7SFU1</accession>
<dbReference type="PANTHER" id="PTHR11106:SF111">
    <property type="entry name" value="MACRO DOMAIN-CONTAINING PROTEIN"/>
    <property type="match status" value="1"/>
</dbReference>
<dbReference type="SMART" id="SM00506">
    <property type="entry name" value="A1pp"/>
    <property type="match status" value="1"/>
</dbReference>
<dbReference type="InterPro" id="IPR043472">
    <property type="entry name" value="Macro_dom-like"/>
</dbReference>
<dbReference type="OrthoDB" id="6194521at2"/>